<keyword evidence="3" id="KW-1185">Reference proteome</keyword>
<evidence type="ECO:0000313" key="3">
    <source>
        <dbReference type="Proteomes" id="UP000002497"/>
    </source>
</evidence>
<accession>E9DJD5</accession>
<protein>
    <submittedName>
        <fullName evidence="2">Predicted protein</fullName>
    </submittedName>
</protein>
<organism evidence="3">
    <name type="scientific">Coccidioides posadasii (strain RMSCC 757 / Silveira)</name>
    <name type="common">Valley fever fungus</name>
    <dbReference type="NCBI Taxonomy" id="443226"/>
    <lineage>
        <taxon>Eukaryota</taxon>
        <taxon>Fungi</taxon>
        <taxon>Dikarya</taxon>
        <taxon>Ascomycota</taxon>
        <taxon>Pezizomycotina</taxon>
        <taxon>Eurotiomycetes</taxon>
        <taxon>Eurotiomycetidae</taxon>
        <taxon>Onygenales</taxon>
        <taxon>Onygenaceae</taxon>
        <taxon>Coccidioides</taxon>
    </lineage>
</organism>
<dbReference type="VEuPathDB" id="FungiDB:CPSG_09934"/>
<dbReference type="HOGENOM" id="CLU_2120872_0_0_1"/>
<evidence type="ECO:0000313" key="2">
    <source>
        <dbReference type="EMBL" id="EFW13482.1"/>
    </source>
</evidence>
<proteinExistence type="predicted"/>
<evidence type="ECO:0000256" key="1">
    <source>
        <dbReference type="SAM" id="MobiDB-lite"/>
    </source>
</evidence>
<gene>
    <name evidence="2" type="ORF">CPSG_09934</name>
</gene>
<dbReference type="Proteomes" id="UP000002497">
    <property type="component" value="Unassembled WGS sequence"/>
</dbReference>
<reference evidence="3" key="1">
    <citation type="journal article" date="2010" name="Genome Res.">
        <title>Population genomic sequencing of Coccidioides fungi reveals recent hybridization and transposon control.</title>
        <authorList>
            <person name="Neafsey D.E."/>
            <person name="Barker B.M."/>
            <person name="Sharpton T.J."/>
            <person name="Stajich J.E."/>
            <person name="Park D.J."/>
            <person name="Whiston E."/>
            <person name="Hung C.-Y."/>
            <person name="McMahan C."/>
            <person name="White J."/>
            <person name="Sykes S."/>
            <person name="Heiman D."/>
            <person name="Young S."/>
            <person name="Zeng Q."/>
            <person name="Abouelleil A."/>
            <person name="Aftuck L."/>
            <person name="Bessette D."/>
            <person name="Brown A."/>
            <person name="FitzGerald M."/>
            <person name="Lui A."/>
            <person name="Macdonald J.P."/>
            <person name="Priest M."/>
            <person name="Orbach M.J."/>
            <person name="Galgiani J.N."/>
            <person name="Kirkland T.N."/>
            <person name="Cole G.T."/>
            <person name="Birren B.W."/>
            <person name="Henn M.R."/>
            <person name="Taylor J.W."/>
            <person name="Rounsley S.D."/>
        </authorList>
    </citation>
    <scope>NUCLEOTIDE SEQUENCE [LARGE SCALE GENOMIC DNA]</scope>
    <source>
        <strain evidence="3">RMSCC 757 / Silveira</strain>
    </source>
</reference>
<sequence>MPERHGFSDERESGLTANSGIFGSPSRTSPPPVAWTPMSTRAPVRLAFTLGVLGLSDPRLSPGRKAEDDLEHRWIRLDYHCCWKNSSVCRRVDALLQGLQTPGTPDGDLAIQEQ</sequence>
<feature type="compositionally biased region" description="Polar residues" evidence="1">
    <location>
        <begin position="15"/>
        <end position="27"/>
    </location>
</feature>
<name>E9DJD5_COCPS</name>
<dbReference type="EMBL" id="GL636515">
    <property type="protein sequence ID" value="EFW13482.1"/>
    <property type="molecule type" value="Genomic_DNA"/>
</dbReference>
<feature type="region of interest" description="Disordered" evidence="1">
    <location>
        <begin position="1"/>
        <end position="37"/>
    </location>
</feature>
<reference evidence="3" key="2">
    <citation type="submission" date="2010-03" db="EMBL/GenBank/DDBJ databases">
        <title>The genome sequence of Coccidioides posadasii strain Silveira.</title>
        <authorList>
            <consortium name="The Broad Institute Genome Sequencing Center for Infectious Disease"/>
            <person name="Neafsey D."/>
            <person name="Orbach M."/>
            <person name="Henn M.R."/>
            <person name="Cole G.T."/>
            <person name="Galgiani J."/>
            <person name="Gardner M.J."/>
            <person name="Kirkland T.N."/>
            <person name="Taylor J.W."/>
            <person name="Young S.K."/>
            <person name="Zeng Q."/>
            <person name="Koehrsen M."/>
            <person name="Alvarado L."/>
            <person name="Berlin A."/>
            <person name="Borenstein D."/>
            <person name="Chapman S.B."/>
            <person name="Chen Z."/>
            <person name="Engels R."/>
            <person name="Freedman E."/>
            <person name="Gellesch M."/>
            <person name="Goldberg J."/>
            <person name="Griggs A."/>
            <person name="Gujja S."/>
            <person name="Heilman E."/>
            <person name="Heiman D."/>
            <person name="Howarth C."/>
            <person name="Jen D."/>
            <person name="Larson L."/>
            <person name="Mehta T."/>
            <person name="Neiman D."/>
            <person name="Park D."/>
            <person name="Pearson M."/>
            <person name="Richards J."/>
            <person name="Roberts A."/>
            <person name="Saif S."/>
            <person name="Shea T."/>
            <person name="Shenoy N."/>
            <person name="Sisk P."/>
            <person name="Stolte C."/>
            <person name="Sykes S."/>
            <person name="Walk T."/>
            <person name="White J."/>
            <person name="Yandava C."/>
            <person name="Haas B."/>
            <person name="Nusbaum C."/>
            <person name="Birren B."/>
        </authorList>
    </citation>
    <scope>NUCLEOTIDE SEQUENCE [LARGE SCALE GENOMIC DNA]</scope>
    <source>
        <strain evidence="3">RMSCC 757 / Silveira</strain>
    </source>
</reference>
<dbReference type="AlphaFoldDB" id="E9DJD5"/>
<feature type="compositionally biased region" description="Basic and acidic residues" evidence="1">
    <location>
        <begin position="1"/>
        <end position="13"/>
    </location>
</feature>